<evidence type="ECO:0000313" key="14">
    <source>
        <dbReference type="Proteomes" id="UP000308528"/>
    </source>
</evidence>
<dbReference type="InterPro" id="IPR044846">
    <property type="entry name" value="GH10"/>
</dbReference>
<keyword evidence="14" id="KW-1185">Reference proteome</keyword>
<dbReference type="InterPro" id="IPR008979">
    <property type="entry name" value="Galactose-bd-like_sf"/>
</dbReference>
<feature type="domain" description="GH10" evidence="12">
    <location>
        <begin position="186"/>
        <end position="525"/>
    </location>
</feature>
<dbReference type="GO" id="GO:0031176">
    <property type="term" value="F:endo-1,4-beta-xylanase activity"/>
    <property type="evidence" value="ECO:0007669"/>
    <property type="project" value="UniProtKB-EC"/>
</dbReference>
<proteinExistence type="inferred from homology"/>
<dbReference type="EC" id="3.2.1.8" evidence="3"/>
<dbReference type="Pfam" id="PF02018">
    <property type="entry name" value="CBM_4_9"/>
    <property type="match status" value="1"/>
</dbReference>
<dbReference type="PANTHER" id="PTHR31490">
    <property type="entry name" value="GLYCOSYL HYDROLASE"/>
    <property type="match status" value="1"/>
</dbReference>
<dbReference type="GO" id="GO:0045493">
    <property type="term" value="P:xylan catabolic process"/>
    <property type="evidence" value="ECO:0007669"/>
    <property type="project" value="UniProtKB-KW"/>
</dbReference>
<keyword evidence="4" id="KW-0858">Xylan degradation</keyword>
<evidence type="ECO:0000256" key="2">
    <source>
        <dbReference type="ARBA" id="ARBA00007495"/>
    </source>
</evidence>
<protein>
    <recommendedName>
        <fullName evidence="3">endo-1,4-beta-xylanase</fullName>
        <ecNumber evidence="3">3.2.1.8</ecNumber>
    </recommendedName>
</protein>
<dbReference type="Gene3D" id="3.20.20.80">
    <property type="entry name" value="Glycosidases"/>
    <property type="match status" value="1"/>
</dbReference>
<keyword evidence="6" id="KW-0677">Repeat</keyword>
<evidence type="ECO:0000256" key="5">
    <source>
        <dbReference type="ARBA" id="ARBA00022729"/>
    </source>
</evidence>
<name>A0A4S4ND21_9BACT</name>
<evidence type="ECO:0000256" key="9">
    <source>
        <dbReference type="ARBA" id="ARBA00023295"/>
    </source>
</evidence>
<evidence type="ECO:0000256" key="1">
    <source>
        <dbReference type="ARBA" id="ARBA00000681"/>
    </source>
</evidence>
<dbReference type="InterPro" id="IPR026444">
    <property type="entry name" value="Secre_tail"/>
</dbReference>
<dbReference type="SUPFAM" id="SSF51445">
    <property type="entry name" value="(Trans)glycosidases"/>
    <property type="match status" value="1"/>
</dbReference>
<keyword evidence="8" id="KW-0119">Carbohydrate metabolism</keyword>
<reference evidence="13 14" key="1">
    <citation type="submission" date="2019-04" db="EMBL/GenBank/DDBJ databases">
        <title>Lewinella litorea sp. nov., isolated from a marine sand.</title>
        <authorList>
            <person name="Yoon J.-H."/>
        </authorList>
    </citation>
    <scope>NUCLEOTIDE SEQUENCE [LARGE SCALE GENOMIC DNA]</scope>
    <source>
        <strain evidence="13 14">HSMS-39</strain>
    </source>
</reference>
<evidence type="ECO:0000259" key="12">
    <source>
        <dbReference type="PROSITE" id="PS51760"/>
    </source>
</evidence>
<keyword evidence="9" id="KW-0326">Glycosidase</keyword>
<dbReference type="SUPFAM" id="SSF49785">
    <property type="entry name" value="Galactose-binding domain-like"/>
    <property type="match status" value="1"/>
</dbReference>
<evidence type="ECO:0000256" key="10">
    <source>
        <dbReference type="ARBA" id="ARBA00023326"/>
    </source>
</evidence>
<evidence type="ECO:0000313" key="13">
    <source>
        <dbReference type="EMBL" id="THH36417.1"/>
    </source>
</evidence>
<dbReference type="RefSeq" id="WP_136460220.1">
    <property type="nucleotide sequence ID" value="NZ_SRSF01000009.1"/>
</dbReference>
<gene>
    <name evidence="13" type="ORF">E4021_15140</name>
</gene>
<accession>A0A4S4ND21</accession>
<dbReference type="PROSITE" id="PS51760">
    <property type="entry name" value="GH10_2"/>
    <property type="match status" value="1"/>
</dbReference>
<keyword evidence="5" id="KW-0732">Signal</keyword>
<keyword evidence="7" id="KW-0378">Hydrolase</keyword>
<evidence type="ECO:0000256" key="3">
    <source>
        <dbReference type="ARBA" id="ARBA00012590"/>
    </source>
</evidence>
<dbReference type="PROSITE" id="PS00591">
    <property type="entry name" value="GH10_1"/>
    <property type="match status" value="1"/>
</dbReference>
<dbReference type="InterPro" id="IPR017853">
    <property type="entry name" value="GH"/>
</dbReference>
<evidence type="ECO:0000256" key="7">
    <source>
        <dbReference type="ARBA" id="ARBA00022801"/>
    </source>
</evidence>
<dbReference type="EMBL" id="SRSF01000009">
    <property type="protein sequence ID" value="THH36417.1"/>
    <property type="molecule type" value="Genomic_DNA"/>
</dbReference>
<evidence type="ECO:0000256" key="6">
    <source>
        <dbReference type="ARBA" id="ARBA00022737"/>
    </source>
</evidence>
<dbReference type="InterPro" id="IPR031158">
    <property type="entry name" value="GH10_AS"/>
</dbReference>
<organism evidence="13 14">
    <name type="scientific">Neolewinella litorea</name>
    <dbReference type="NCBI Taxonomy" id="2562452"/>
    <lineage>
        <taxon>Bacteria</taxon>
        <taxon>Pseudomonadati</taxon>
        <taxon>Bacteroidota</taxon>
        <taxon>Saprospiria</taxon>
        <taxon>Saprospirales</taxon>
        <taxon>Lewinellaceae</taxon>
        <taxon>Neolewinella</taxon>
    </lineage>
</organism>
<sequence>MNPFYSLLCLIFLLPVGVYSQNLIANPGFETGSDNAFNNWTKLNGADYLTVTTVEAEVHSGDRALHVSSPGFPGEQWRVQLISDPVPTTVGNNYTFTIWAKAAADGANIRFSTQPNALYGPDTPITVDEWTQLSWTFTANETMTQIALDLGQTNVTFFLDDAEMVAPDNPCVDEFDVPEDQQPIAAGKGKFLGSIYSPAQRQDHEHYFNQVTPENAGKWGSVEREEGVYDFSEIDEARAYAASNGFPFRYHVLLWGNQQPTWLRPMTNEEKVTKIRAWFQAVADHYDGSSDARATLEYLEVVNEFINDPPNGIDNSPYADNSNDANSGDYVDALKSLNGELGTTPGEYDWIVNAYKLAREYFPCEETKLVINEYNVLTNYQGVTDKYLEVVDLLMADDLIDVLGFQGHSFSTRKYGGESFAEHTAFLRGNVDRLAATGLPLQVTELDIDGNVDDTYTVTDNVAVRDSFQKAEYERIFGMLWNHPAVTGITLWGYRTGHWRSAQLAYLIDPCTDRERPALAEYLNDSIRNAEAPPLNDFAYACATTGLADRTAPLTTPLTLFPNPASGRVTVQLGMVLPDAEWLLHDQLGREVARRSFAAGQRSVEVDLDRLGLRPGIYYLTVRSGARQSGQRLLVR</sequence>
<keyword evidence="10" id="KW-0624">Polysaccharide degradation</keyword>
<dbReference type="AlphaFoldDB" id="A0A4S4ND21"/>
<dbReference type="NCBIfam" id="TIGR04183">
    <property type="entry name" value="Por_Secre_tail"/>
    <property type="match status" value="1"/>
</dbReference>
<dbReference type="Proteomes" id="UP000308528">
    <property type="component" value="Unassembled WGS sequence"/>
</dbReference>
<dbReference type="SMART" id="SM00633">
    <property type="entry name" value="Glyco_10"/>
    <property type="match status" value="1"/>
</dbReference>
<dbReference type="Pfam" id="PF00331">
    <property type="entry name" value="Glyco_hydro_10"/>
    <property type="match status" value="1"/>
</dbReference>
<evidence type="ECO:0000256" key="11">
    <source>
        <dbReference type="PROSITE-ProRule" id="PRU10061"/>
    </source>
</evidence>
<dbReference type="InterPro" id="IPR003305">
    <property type="entry name" value="CenC_carb-bd"/>
</dbReference>
<evidence type="ECO:0000256" key="8">
    <source>
        <dbReference type="ARBA" id="ARBA00023277"/>
    </source>
</evidence>
<comment type="similarity">
    <text evidence="2">Belongs to the glycosyl hydrolase 10 (cellulase F) family.</text>
</comment>
<evidence type="ECO:0000256" key="4">
    <source>
        <dbReference type="ARBA" id="ARBA00022651"/>
    </source>
</evidence>
<comment type="caution">
    <text evidence="13">The sequence shown here is derived from an EMBL/GenBank/DDBJ whole genome shotgun (WGS) entry which is preliminary data.</text>
</comment>
<comment type="catalytic activity">
    <reaction evidence="1">
        <text>Endohydrolysis of (1-&gt;4)-beta-D-xylosidic linkages in xylans.</text>
        <dbReference type="EC" id="3.2.1.8"/>
    </reaction>
</comment>
<dbReference type="PANTHER" id="PTHR31490:SF88">
    <property type="entry name" value="BETA-XYLANASE"/>
    <property type="match status" value="1"/>
</dbReference>
<dbReference type="InterPro" id="IPR001000">
    <property type="entry name" value="GH10_dom"/>
</dbReference>
<dbReference type="Gene3D" id="2.60.120.260">
    <property type="entry name" value="Galactose-binding domain-like"/>
    <property type="match status" value="1"/>
</dbReference>
<dbReference type="OrthoDB" id="7061696at2"/>
<feature type="active site" description="Nucleophile" evidence="11">
    <location>
        <position position="445"/>
    </location>
</feature>